<feature type="compositionally biased region" description="Low complexity" evidence="12">
    <location>
        <begin position="42"/>
        <end position="56"/>
    </location>
</feature>
<reference evidence="15" key="2">
    <citation type="journal article" date="2020" name="Microorganisms">
        <title>Osmotic Adaptation and Compatible Solute Biosynthesis of Phototrophic Bacteria as Revealed from Genome Analyses.</title>
        <authorList>
            <person name="Imhoff J.F."/>
            <person name="Rahn T."/>
            <person name="Kunzel S."/>
            <person name="Keller A."/>
            <person name="Neulinger S.C."/>
        </authorList>
    </citation>
    <scope>NUCLEOTIDE SEQUENCE</scope>
    <source>
        <strain evidence="15">DSM 4395</strain>
    </source>
</reference>
<dbReference type="RefSeq" id="WP_201243843.1">
    <property type="nucleotide sequence ID" value="NZ_NHSF01000016.1"/>
</dbReference>
<dbReference type="Pfam" id="PF08323">
    <property type="entry name" value="Glyco_transf_5"/>
    <property type="match status" value="1"/>
</dbReference>
<dbReference type="GO" id="GO:0004373">
    <property type="term" value="F:alpha-1,4-glucan glucosyltransferase (UDP-glucose donor) activity"/>
    <property type="evidence" value="ECO:0007669"/>
    <property type="project" value="InterPro"/>
</dbReference>
<dbReference type="EMBL" id="NHSF01000016">
    <property type="protein sequence ID" value="MBK5929488.1"/>
    <property type="molecule type" value="Genomic_DNA"/>
</dbReference>
<evidence type="ECO:0000256" key="10">
    <source>
        <dbReference type="ARBA" id="ARBA00031722"/>
    </source>
</evidence>
<keyword evidence="9 11" id="KW-0320">Glycogen biosynthesis</keyword>
<evidence type="ECO:0000256" key="3">
    <source>
        <dbReference type="ARBA" id="ARBA00004964"/>
    </source>
</evidence>
<evidence type="ECO:0000256" key="9">
    <source>
        <dbReference type="ARBA" id="ARBA00023056"/>
    </source>
</evidence>
<feature type="compositionally biased region" description="Low complexity" evidence="12">
    <location>
        <begin position="93"/>
        <end position="123"/>
    </location>
</feature>
<dbReference type="Proteomes" id="UP001296967">
    <property type="component" value="Unassembled WGS sequence"/>
</dbReference>
<feature type="region of interest" description="Disordered" evidence="12">
    <location>
        <begin position="1"/>
        <end position="170"/>
    </location>
</feature>
<dbReference type="CDD" id="cd03791">
    <property type="entry name" value="GT5_Glycogen_synthase_DULL1-like"/>
    <property type="match status" value="1"/>
</dbReference>
<evidence type="ECO:0000256" key="7">
    <source>
        <dbReference type="ARBA" id="ARBA00022676"/>
    </source>
</evidence>
<dbReference type="HAMAP" id="MF_00484">
    <property type="entry name" value="Glycogen_synth"/>
    <property type="match status" value="1"/>
</dbReference>
<dbReference type="InterPro" id="IPR013534">
    <property type="entry name" value="Starch_synth_cat_dom"/>
</dbReference>
<dbReference type="AlphaFoldDB" id="A0AAJ0XES2"/>
<keyword evidence="16" id="KW-1185">Reference proteome</keyword>
<evidence type="ECO:0000259" key="14">
    <source>
        <dbReference type="Pfam" id="PF08323"/>
    </source>
</evidence>
<evidence type="ECO:0000256" key="1">
    <source>
        <dbReference type="ARBA" id="ARBA00001478"/>
    </source>
</evidence>
<gene>
    <name evidence="11" type="primary">glgA</name>
    <name evidence="15" type="ORF">CCR82_02785</name>
</gene>
<evidence type="ECO:0000256" key="11">
    <source>
        <dbReference type="HAMAP-Rule" id="MF_00484"/>
    </source>
</evidence>
<evidence type="ECO:0000256" key="2">
    <source>
        <dbReference type="ARBA" id="ARBA00002764"/>
    </source>
</evidence>
<organism evidence="15 16">
    <name type="scientific">Halochromatium salexigens</name>
    <name type="common">Chromatium salexigens</name>
    <dbReference type="NCBI Taxonomy" id="49447"/>
    <lineage>
        <taxon>Bacteria</taxon>
        <taxon>Pseudomonadati</taxon>
        <taxon>Pseudomonadota</taxon>
        <taxon>Gammaproteobacteria</taxon>
        <taxon>Chromatiales</taxon>
        <taxon>Chromatiaceae</taxon>
        <taxon>Halochromatium</taxon>
    </lineage>
</organism>
<feature type="domain" description="Starch synthase catalytic" evidence="14">
    <location>
        <begin position="176"/>
        <end position="416"/>
    </location>
</feature>
<comment type="pathway">
    <text evidence="3 11">Glycan biosynthesis; glycogen biosynthesis.</text>
</comment>
<dbReference type="PANTHER" id="PTHR46083">
    <property type="match status" value="1"/>
</dbReference>
<evidence type="ECO:0000313" key="16">
    <source>
        <dbReference type="Proteomes" id="UP001296967"/>
    </source>
</evidence>
<evidence type="ECO:0000256" key="5">
    <source>
        <dbReference type="ARBA" id="ARBA00012588"/>
    </source>
</evidence>
<dbReference type="InterPro" id="IPR001296">
    <property type="entry name" value="Glyco_trans_1"/>
</dbReference>
<feature type="compositionally biased region" description="Basic and acidic residues" evidence="12">
    <location>
        <begin position="32"/>
        <end position="41"/>
    </location>
</feature>
<sequence length="663" mass="74039">MAKKPTTTKKTKATASRKGASTTPSAKTTEATNERKSKVDSDSSPDQSPAPQSTSARGKAAESAQVSATPEAKAAASTPDSTADPGPKPKPKPGVTATTTEATGAAKAKTWPAAEPEIPAAEPSATRALEPAPTSPPESEPQPSAEQPAPVPAPTEPEPTPEPPAVRHPPRPSLFIVHITPEMAPVAKIGGLADVVFGLGRELAIRGNHVEIILPKHDNLRYDHIFELHPVYNDLWVPWYDGAIHCTVYFGFVHDRKCFFIEPHSPDNFFNRGRIYGFPDDVLRYAFFSRAAIEYLWQAGKHPDIIHCHDWQTALVPVFLYEFYQRLGMTHPRACLTIHNIKHQGVTGAELLRATGLHQPERFFDWHRLGDNHHKNALNLLKGGVVYANFVTTVSPRYAFETKDQGQGFGLEPTLHTHHMKYGGVVNGIDYDVWNPEIDRYIPAHYGLDTLDAKYENKRALRHRLMLADNEKPIVAFIGRLDPQKGLELVRHAIFSTLERGAQFVLLGSSHDQGINNDFWGLKHMLNDSPDCHLEIGFDEDLSHLIYAGADIMLVPSQFEPCGLTQLIALRYATVPVVRTVGGLADTVFDKDHSDRPLHQRNGYRFDNYDVPGLESALIRAIDCYYQYPEHFRELMKNAMRSDYSWNHPGQDYLNIYDFIRDR</sequence>
<evidence type="ECO:0000256" key="8">
    <source>
        <dbReference type="ARBA" id="ARBA00022679"/>
    </source>
</evidence>
<dbReference type="NCBIfam" id="TIGR02095">
    <property type="entry name" value="glgA"/>
    <property type="match status" value="1"/>
</dbReference>
<feature type="binding site" evidence="11">
    <location>
        <position position="188"/>
    </location>
    <ligand>
        <name>ADP-alpha-D-glucose</name>
        <dbReference type="ChEBI" id="CHEBI:57498"/>
    </ligand>
</feature>
<proteinExistence type="inferred from homology"/>
<dbReference type="EC" id="2.4.1.21" evidence="5 11"/>
<evidence type="ECO:0000256" key="12">
    <source>
        <dbReference type="SAM" id="MobiDB-lite"/>
    </source>
</evidence>
<dbReference type="Gene3D" id="3.40.50.2000">
    <property type="entry name" value="Glycogen Phosphorylase B"/>
    <property type="match status" value="2"/>
</dbReference>
<evidence type="ECO:0000256" key="6">
    <source>
        <dbReference type="ARBA" id="ARBA00019935"/>
    </source>
</evidence>
<comment type="caution">
    <text evidence="15">The sequence shown here is derived from an EMBL/GenBank/DDBJ whole genome shotgun (WGS) entry which is preliminary data.</text>
</comment>
<keyword evidence="8 11" id="KW-0808">Transferase</keyword>
<dbReference type="PANTHER" id="PTHR46083:SF1">
    <property type="entry name" value="GLYCOGEN SYNTHASE 2-RELATED"/>
    <property type="match status" value="1"/>
</dbReference>
<reference evidence="15" key="1">
    <citation type="submission" date="2017-05" db="EMBL/GenBank/DDBJ databases">
        <authorList>
            <person name="Imhoff J.F."/>
            <person name="Rahn T."/>
            <person name="Kuenzel S."/>
            <person name="Neulinger S.C."/>
        </authorList>
    </citation>
    <scope>NUCLEOTIDE SEQUENCE</scope>
    <source>
        <strain evidence="15">DSM 4395</strain>
    </source>
</reference>
<dbReference type="InterPro" id="IPR011835">
    <property type="entry name" value="GS/SS"/>
</dbReference>
<dbReference type="Pfam" id="PF00534">
    <property type="entry name" value="Glycos_transf_1"/>
    <property type="match status" value="1"/>
</dbReference>
<comment type="function">
    <text evidence="2 11">Synthesizes alpha-1,4-glucan chains using ADP-glucose.</text>
</comment>
<dbReference type="NCBIfam" id="NF001905">
    <property type="entry name" value="PRK00654.2-4"/>
    <property type="match status" value="1"/>
</dbReference>
<dbReference type="SUPFAM" id="SSF53756">
    <property type="entry name" value="UDP-Glycosyltransferase/glycogen phosphorylase"/>
    <property type="match status" value="1"/>
</dbReference>
<dbReference type="GO" id="GO:0005978">
    <property type="term" value="P:glycogen biosynthetic process"/>
    <property type="evidence" value="ECO:0007669"/>
    <property type="project" value="UniProtKB-UniRule"/>
</dbReference>
<feature type="compositionally biased region" description="Basic residues" evidence="12">
    <location>
        <begin position="1"/>
        <end position="12"/>
    </location>
</feature>
<feature type="compositionally biased region" description="Pro residues" evidence="12">
    <location>
        <begin position="149"/>
        <end position="167"/>
    </location>
</feature>
<comment type="similarity">
    <text evidence="4 11">Belongs to the glycosyltransferase 1 family. Bacterial/plant glycogen synthase subfamily.</text>
</comment>
<feature type="compositionally biased region" description="Low complexity" evidence="12">
    <location>
        <begin position="13"/>
        <end position="23"/>
    </location>
</feature>
<name>A0AAJ0XES2_HALSE</name>
<evidence type="ECO:0000256" key="4">
    <source>
        <dbReference type="ARBA" id="ARBA00010281"/>
    </source>
</evidence>
<dbReference type="GO" id="GO:0009011">
    <property type="term" value="F:alpha-1,4-glucan glucosyltransferase (ADP-glucose donor) activity"/>
    <property type="evidence" value="ECO:0007669"/>
    <property type="project" value="UniProtKB-UniRule"/>
</dbReference>
<feature type="domain" description="Glycosyl transferase family 1" evidence="13">
    <location>
        <begin position="468"/>
        <end position="633"/>
    </location>
</feature>
<keyword evidence="7 11" id="KW-0328">Glycosyltransferase</keyword>
<comment type="catalytic activity">
    <reaction evidence="1 11">
        <text>[(1-&gt;4)-alpha-D-glucosyl](n) + ADP-alpha-D-glucose = [(1-&gt;4)-alpha-D-glucosyl](n+1) + ADP + H(+)</text>
        <dbReference type="Rhea" id="RHEA:18189"/>
        <dbReference type="Rhea" id="RHEA-COMP:9584"/>
        <dbReference type="Rhea" id="RHEA-COMP:9587"/>
        <dbReference type="ChEBI" id="CHEBI:15378"/>
        <dbReference type="ChEBI" id="CHEBI:15444"/>
        <dbReference type="ChEBI" id="CHEBI:57498"/>
        <dbReference type="ChEBI" id="CHEBI:456216"/>
        <dbReference type="EC" id="2.4.1.21"/>
    </reaction>
</comment>
<evidence type="ECO:0000259" key="13">
    <source>
        <dbReference type="Pfam" id="PF00534"/>
    </source>
</evidence>
<accession>A0AAJ0XES2</accession>
<protein>
    <recommendedName>
        <fullName evidence="6 11">Glycogen synthase</fullName>
        <ecNumber evidence="5 11">2.4.1.21</ecNumber>
    </recommendedName>
    <alternativeName>
        <fullName evidence="10 11">Starch [bacterial glycogen] synthase</fullName>
    </alternativeName>
</protein>
<evidence type="ECO:0000313" key="15">
    <source>
        <dbReference type="EMBL" id="MBK5929488.1"/>
    </source>
</evidence>